<proteinExistence type="predicted"/>
<organism evidence="2 3">
    <name type="scientific">Acacia crassicarpa</name>
    <name type="common">northern wattle</name>
    <dbReference type="NCBI Taxonomy" id="499986"/>
    <lineage>
        <taxon>Eukaryota</taxon>
        <taxon>Viridiplantae</taxon>
        <taxon>Streptophyta</taxon>
        <taxon>Embryophyta</taxon>
        <taxon>Tracheophyta</taxon>
        <taxon>Spermatophyta</taxon>
        <taxon>Magnoliopsida</taxon>
        <taxon>eudicotyledons</taxon>
        <taxon>Gunneridae</taxon>
        <taxon>Pentapetalae</taxon>
        <taxon>rosids</taxon>
        <taxon>fabids</taxon>
        <taxon>Fabales</taxon>
        <taxon>Fabaceae</taxon>
        <taxon>Caesalpinioideae</taxon>
        <taxon>mimosoid clade</taxon>
        <taxon>Acacieae</taxon>
        <taxon>Acacia</taxon>
    </lineage>
</organism>
<keyword evidence="3" id="KW-1185">Reference proteome</keyword>
<dbReference type="EMBL" id="JAWXYG010000008">
    <property type="protein sequence ID" value="KAK4265500.1"/>
    <property type="molecule type" value="Genomic_DNA"/>
</dbReference>
<accession>A0AAE1J854</accession>
<gene>
    <name evidence="2" type="ORF">QN277_026548</name>
</gene>
<dbReference type="PANTHER" id="PTHR33167:SF33">
    <property type="entry name" value="MYB-CC TYPE TRANSCRIPTION FACTOR LHEQLE-CONTAINING DOMAIN-CONTAINING PROTEIN"/>
    <property type="match status" value="1"/>
</dbReference>
<evidence type="ECO:0000256" key="1">
    <source>
        <dbReference type="SAM" id="MobiDB-lite"/>
    </source>
</evidence>
<name>A0AAE1J854_9FABA</name>
<reference evidence="2" key="1">
    <citation type="submission" date="2023-10" db="EMBL/GenBank/DDBJ databases">
        <title>Chromosome-level genome of the transformable northern wattle, Acacia crassicarpa.</title>
        <authorList>
            <person name="Massaro I."/>
            <person name="Sinha N.R."/>
            <person name="Poethig S."/>
            <person name="Leichty A.R."/>
        </authorList>
    </citation>
    <scope>NUCLEOTIDE SEQUENCE</scope>
    <source>
        <strain evidence="2">Acra3RX</strain>
        <tissue evidence="2">Leaf</tissue>
    </source>
</reference>
<evidence type="ECO:0000313" key="3">
    <source>
        <dbReference type="Proteomes" id="UP001293593"/>
    </source>
</evidence>
<feature type="region of interest" description="Disordered" evidence="1">
    <location>
        <begin position="200"/>
        <end position="221"/>
    </location>
</feature>
<protein>
    <submittedName>
        <fullName evidence="2">Uncharacterized protein</fullName>
    </submittedName>
</protein>
<evidence type="ECO:0000313" key="2">
    <source>
        <dbReference type="EMBL" id="KAK4265500.1"/>
    </source>
</evidence>
<dbReference type="PANTHER" id="PTHR33167">
    <property type="entry name" value="TRANSCRIPTION FACTOR, PUTATIVE (DUF863)-RELATED"/>
    <property type="match status" value="1"/>
</dbReference>
<dbReference type="AlphaFoldDB" id="A0AAE1J854"/>
<sequence>MGTKVEYSINLLAAAATPVESNNLTVKKSVDVWENYQNNKELSNNKGDDQIGTKNQQFSSMERMVDTNNLEFIRKTMQMHEDIFKHQVEELHRVYRVQKLLMDELKKKEIKEKKPWNQPETTKIPNGATDLQAHQSLKDEICSRDRSTGSCSAEGIIVTKIPKRGFDLEMPAEEEGECPGEAGPSSYTEEEIELDLTLSIGGSNNNETKKKRKKENAKPHGVELSRKLNLCGCFKSDRVGECSDPTTPMSSSSVTFEQERKESHWLISQGLKLT</sequence>
<dbReference type="Proteomes" id="UP001293593">
    <property type="component" value="Unassembled WGS sequence"/>
</dbReference>
<comment type="caution">
    <text evidence="2">The sequence shown here is derived from an EMBL/GenBank/DDBJ whole genome shotgun (WGS) entry which is preliminary data.</text>
</comment>